<comment type="caution">
    <text evidence="9">The sequence shown here is derived from an EMBL/GenBank/DDBJ whole genome shotgun (WGS) entry which is preliminary data.</text>
</comment>
<evidence type="ECO:0000256" key="1">
    <source>
        <dbReference type="ARBA" id="ARBA00022679"/>
    </source>
</evidence>
<keyword evidence="3" id="KW-0540">Nuclease</keyword>
<keyword evidence="6" id="KW-0695">RNA-directed DNA polymerase</keyword>
<name>A0A6L2NTJ1_TANCI</name>
<dbReference type="InterPro" id="IPR043502">
    <property type="entry name" value="DNA/RNA_pol_sf"/>
</dbReference>
<evidence type="ECO:0000256" key="7">
    <source>
        <dbReference type="SAM" id="MobiDB-lite"/>
    </source>
</evidence>
<reference evidence="9" key="1">
    <citation type="journal article" date="2019" name="Sci. Rep.">
        <title>Draft genome of Tanacetum cinerariifolium, the natural source of mosquito coil.</title>
        <authorList>
            <person name="Yamashiro T."/>
            <person name="Shiraishi A."/>
            <person name="Satake H."/>
            <person name="Nakayama K."/>
        </authorList>
    </citation>
    <scope>NUCLEOTIDE SEQUENCE</scope>
</reference>
<dbReference type="PANTHER" id="PTHR34072:SF44">
    <property type="entry name" value="RNA-DIRECTED DNA POLYMERASE"/>
    <property type="match status" value="1"/>
</dbReference>
<evidence type="ECO:0000256" key="4">
    <source>
        <dbReference type="ARBA" id="ARBA00022759"/>
    </source>
</evidence>
<keyword evidence="4" id="KW-0255">Endonuclease</keyword>
<evidence type="ECO:0000256" key="6">
    <source>
        <dbReference type="ARBA" id="ARBA00022918"/>
    </source>
</evidence>
<keyword evidence="2" id="KW-0548">Nucleotidyltransferase</keyword>
<dbReference type="SUPFAM" id="SSF56672">
    <property type="entry name" value="DNA/RNA polymerases"/>
    <property type="match status" value="1"/>
</dbReference>
<sequence>MCDASDYAMETVLGQRVDKKFQPICYASKTMNDAQEHYIATKKELLDVIYAFDKFSSYLGEKGDGNQAADHLSILENPKLEELDKEAISDSFPDEHLMAIQTKDPQKRPMDSTTKKDEQRTKNSSRRVMKLKFWHRGDESRITT</sequence>
<feature type="compositionally biased region" description="Basic and acidic residues" evidence="7">
    <location>
        <begin position="104"/>
        <end position="121"/>
    </location>
</feature>
<evidence type="ECO:0000313" key="9">
    <source>
        <dbReference type="EMBL" id="GEU89406.1"/>
    </source>
</evidence>
<feature type="domain" description="Reverse transcriptase RNase H-like" evidence="8">
    <location>
        <begin position="2"/>
        <end position="62"/>
    </location>
</feature>
<keyword evidence="5" id="KW-0378">Hydrolase</keyword>
<dbReference type="AlphaFoldDB" id="A0A6L2NTJ1"/>
<dbReference type="Pfam" id="PF17917">
    <property type="entry name" value="RT_RNaseH"/>
    <property type="match status" value="1"/>
</dbReference>
<evidence type="ECO:0000256" key="3">
    <source>
        <dbReference type="ARBA" id="ARBA00022722"/>
    </source>
</evidence>
<keyword evidence="1" id="KW-0808">Transferase</keyword>
<gene>
    <name evidence="9" type="ORF">Tci_061384</name>
</gene>
<protein>
    <submittedName>
        <fullName evidence="9">DNA-directed DNA polymerase</fullName>
    </submittedName>
</protein>
<accession>A0A6L2NTJ1</accession>
<dbReference type="PANTHER" id="PTHR34072">
    <property type="entry name" value="ENZYMATIC POLYPROTEIN-RELATED"/>
    <property type="match status" value="1"/>
</dbReference>
<feature type="region of interest" description="Disordered" evidence="7">
    <location>
        <begin position="94"/>
        <end position="129"/>
    </location>
</feature>
<organism evidence="9">
    <name type="scientific">Tanacetum cinerariifolium</name>
    <name type="common">Dalmatian daisy</name>
    <name type="synonym">Chrysanthemum cinerariifolium</name>
    <dbReference type="NCBI Taxonomy" id="118510"/>
    <lineage>
        <taxon>Eukaryota</taxon>
        <taxon>Viridiplantae</taxon>
        <taxon>Streptophyta</taxon>
        <taxon>Embryophyta</taxon>
        <taxon>Tracheophyta</taxon>
        <taxon>Spermatophyta</taxon>
        <taxon>Magnoliopsida</taxon>
        <taxon>eudicotyledons</taxon>
        <taxon>Gunneridae</taxon>
        <taxon>Pentapetalae</taxon>
        <taxon>asterids</taxon>
        <taxon>campanulids</taxon>
        <taxon>Asterales</taxon>
        <taxon>Asteraceae</taxon>
        <taxon>Asteroideae</taxon>
        <taxon>Anthemideae</taxon>
        <taxon>Anthemidinae</taxon>
        <taxon>Tanacetum</taxon>
    </lineage>
</organism>
<proteinExistence type="predicted"/>
<dbReference type="EMBL" id="BKCJ010009957">
    <property type="protein sequence ID" value="GEU89406.1"/>
    <property type="molecule type" value="Genomic_DNA"/>
</dbReference>
<dbReference type="GO" id="GO:0003887">
    <property type="term" value="F:DNA-directed DNA polymerase activity"/>
    <property type="evidence" value="ECO:0007669"/>
    <property type="project" value="UniProtKB-KW"/>
</dbReference>
<dbReference type="InterPro" id="IPR041373">
    <property type="entry name" value="RT_RNaseH"/>
</dbReference>
<evidence type="ECO:0000256" key="2">
    <source>
        <dbReference type="ARBA" id="ARBA00022695"/>
    </source>
</evidence>
<keyword evidence="9" id="KW-0239">DNA-directed DNA polymerase</keyword>
<evidence type="ECO:0000259" key="8">
    <source>
        <dbReference type="Pfam" id="PF17917"/>
    </source>
</evidence>
<evidence type="ECO:0000256" key="5">
    <source>
        <dbReference type="ARBA" id="ARBA00022801"/>
    </source>
</evidence>